<feature type="region of interest" description="Disordered" evidence="1">
    <location>
        <begin position="254"/>
        <end position="291"/>
    </location>
</feature>
<keyword evidence="4" id="KW-1185">Reference proteome</keyword>
<evidence type="ECO:0000313" key="3">
    <source>
        <dbReference type="EMBL" id="MCC2256339.1"/>
    </source>
</evidence>
<evidence type="ECO:0000256" key="1">
    <source>
        <dbReference type="SAM" id="MobiDB-lite"/>
    </source>
</evidence>
<dbReference type="EMBL" id="JAJEQX010000079">
    <property type="protein sequence ID" value="MCC2256339.1"/>
    <property type="molecule type" value="Genomic_DNA"/>
</dbReference>
<proteinExistence type="predicted"/>
<feature type="non-terminal residue" evidence="3">
    <location>
        <position position="1"/>
    </location>
</feature>
<comment type="caution">
    <text evidence="3">The sequence shown here is derived from an EMBL/GenBank/DDBJ whole genome shotgun (WGS) entry which is preliminary data.</text>
</comment>
<accession>A0ABS8G3C5</accession>
<dbReference type="Proteomes" id="UP001198151">
    <property type="component" value="Unassembled WGS sequence"/>
</dbReference>
<dbReference type="InterPro" id="IPR054353">
    <property type="entry name" value="IstA-like_C"/>
</dbReference>
<name>A0ABS8G3C5_9FIRM</name>
<organism evidence="3 4">
    <name type="scientific">Ruminococcus turbiniformis</name>
    <dbReference type="NCBI Taxonomy" id="2881258"/>
    <lineage>
        <taxon>Bacteria</taxon>
        <taxon>Bacillati</taxon>
        <taxon>Bacillota</taxon>
        <taxon>Clostridia</taxon>
        <taxon>Eubacteriales</taxon>
        <taxon>Oscillospiraceae</taxon>
        <taxon>Ruminococcus</taxon>
    </lineage>
</organism>
<feature type="compositionally biased region" description="Basic and acidic residues" evidence="1">
    <location>
        <begin position="282"/>
        <end position="291"/>
    </location>
</feature>
<gene>
    <name evidence="3" type="ORF">LKD70_18345</name>
</gene>
<reference evidence="3 4" key="1">
    <citation type="submission" date="2021-10" db="EMBL/GenBank/DDBJ databases">
        <title>Anaerobic single-cell dispensing facilitates the cultivation of human gut bacteria.</title>
        <authorList>
            <person name="Afrizal A."/>
        </authorList>
    </citation>
    <scope>NUCLEOTIDE SEQUENCE [LARGE SCALE GENOMIC DNA]</scope>
    <source>
        <strain evidence="3 4">CLA-AA-H200</strain>
    </source>
</reference>
<evidence type="ECO:0000313" key="4">
    <source>
        <dbReference type="Proteomes" id="UP001198151"/>
    </source>
</evidence>
<sequence length="291" mass="33062">SELADHYGTAVVPARVRRPQDKSHAEGSVSYASTWILAALRNETFFSLADAKEAVAEKLEELNGYAFKKREGNRRDAYIHEEKEFMQPLPANPFEPSLWSDQTVLLDYTVTDGLNKYSVPYDLIGESVSVRVTRNTVEVFFHGNRVAVHPREAGRKRDPVVITSHMPENHRQYLTYTKDDFQSWASTVGPNTEKVVRFFLESGKAPEQGFKSCVSLKKYADRYKSERIEEACRQILLFSGDPSIRGIQALLKSPVKKDGKTDPSSIQRTNHRRSRGFTRGAEQFREGGDEK</sequence>
<dbReference type="PANTHER" id="PTHR35004">
    <property type="entry name" value="TRANSPOSASE RV3428C-RELATED"/>
    <property type="match status" value="1"/>
</dbReference>
<dbReference type="RefSeq" id="WP_407691005.1">
    <property type="nucleotide sequence ID" value="NZ_JAJEQX010000079.1"/>
</dbReference>
<feature type="domain" description="Transposase for insertion sequence element IS21-like C-terminal" evidence="2">
    <location>
        <begin position="89"/>
        <end position="158"/>
    </location>
</feature>
<dbReference type="Pfam" id="PF22483">
    <property type="entry name" value="Mu-transpos_C_2"/>
    <property type="match status" value="1"/>
</dbReference>
<protein>
    <submittedName>
        <fullName evidence="3">IS21 family transposase</fullName>
    </submittedName>
</protein>
<evidence type="ECO:0000259" key="2">
    <source>
        <dbReference type="Pfam" id="PF22483"/>
    </source>
</evidence>
<dbReference type="PANTHER" id="PTHR35004:SF8">
    <property type="entry name" value="TRANSPOSASE RV3428C-RELATED"/>
    <property type="match status" value="1"/>
</dbReference>